<name>A0A951UAJ9_9CYAN</name>
<evidence type="ECO:0000313" key="2">
    <source>
        <dbReference type="Proteomes" id="UP000753908"/>
    </source>
</evidence>
<gene>
    <name evidence="1" type="ORF">KME25_16190</name>
</gene>
<dbReference type="Proteomes" id="UP000753908">
    <property type="component" value="Unassembled WGS sequence"/>
</dbReference>
<reference evidence="1" key="1">
    <citation type="submission" date="2021-05" db="EMBL/GenBank/DDBJ databases">
        <authorList>
            <person name="Pietrasiak N."/>
            <person name="Ward R."/>
            <person name="Stajich J.E."/>
            <person name="Kurbessoian T."/>
        </authorList>
    </citation>
    <scope>NUCLEOTIDE SEQUENCE</scope>
    <source>
        <strain evidence="1">CPER-KK1</strain>
    </source>
</reference>
<proteinExistence type="predicted"/>
<sequence>MSTKNKVQSKGSGVNEHQAKTRLLLALWDIGASKEEVMKSQVTRRIVSKSQKVADYQGIFDQLEKDGAIAINKNKFKLSDKGKEILGESLKHPEVKFEGSIVGTWVANALVRWISQMDGGVNSAATNGKSADSYAIASYDKFKHIALDVYDQLNRDYNLDNLVPIYRIRREIGDRVSRSQFNEWLMEMQANDILQLQGGSVEDSAPDKIEDSITTELDGLRCYARLL</sequence>
<evidence type="ECO:0000313" key="1">
    <source>
        <dbReference type="EMBL" id="MBW4545967.1"/>
    </source>
</evidence>
<comment type="caution">
    <text evidence="1">The sequence shown here is derived from an EMBL/GenBank/DDBJ whole genome shotgun (WGS) entry which is preliminary data.</text>
</comment>
<accession>A0A951UAJ9</accession>
<protein>
    <submittedName>
        <fullName evidence="1">Uncharacterized protein</fullName>
    </submittedName>
</protein>
<reference evidence="1" key="2">
    <citation type="journal article" date="2022" name="Microbiol. Resour. Announc.">
        <title>Metagenome Sequencing to Explore Phylogenomics of Terrestrial Cyanobacteria.</title>
        <authorList>
            <person name="Ward R.D."/>
            <person name="Stajich J.E."/>
            <person name="Johansen J.R."/>
            <person name="Huntemann M."/>
            <person name="Clum A."/>
            <person name="Foster B."/>
            <person name="Foster B."/>
            <person name="Roux S."/>
            <person name="Palaniappan K."/>
            <person name="Varghese N."/>
            <person name="Mukherjee S."/>
            <person name="Reddy T.B.K."/>
            <person name="Daum C."/>
            <person name="Copeland A."/>
            <person name="Chen I.A."/>
            <person name="Ivanova N.N."/>
            <person name="Kyrpides N.C."/>
            <person name="Shapiro N."/>
            <person name="Eloe-Fadrosh E.A."/>
            <person name="Pietrasiak N."/>
        </authorList>
    </citation>
    <scope>NUCLEOTIDE SEQUENCE</scope>
    <source>
        <strain evidence="1">CPER-KK1</strain>
    </source>
</reference>
<dbReference type="EMBL" id="JAHHIF010000020">
    <property type="protein sequence ID" value="MBW4545967.1"/>
    <property type="molecule type" value="Genomic_DNA"/>
</dbReference>
<dbReference type="AlphaFoldDB" id="A0A951UAJ9"/>
<organism evidence="1 2">
    <name type="scientific">Symplocastrum torsivum CPER-KK1</name>
    <dbReference type="NCBI Taxonomy" id="450513"/>
    <lineage>
        <taxon>Bacteria</taxon>
        <taxon>Bacillati</taxon>
        <taxon>Cyanobacteriota</taxon>
        <taxon>Cyanophyceae</taxon>
        <taxon>Oscillatoriophycideae</taxon>
        <taxon>Oscillatoriales</taxon>
        <taxon>Microcoleaceae</taxon>
        <taxon>Symplocastrum</taxon>
    </lineage>
</organism>